<dbReference type="OrthoDB" id="547291at2759"/>
<name>A0A401REA0_CHIPU</name>
<feature type="domain" description="SRCR" evidence="5">
    <location>
        <begin position="399"/>
        <end position="465"/>
    </location>
</feature>
<accession>A0A401REA0</accession>
<evidence type="ECO:0000256" key="3">
    <source>
        <dbReference type="PROSITE-ProRule" id="PRU00196"/>
    </source>
</evidence>
<evidence type="ECO:0000256" key="4">
    <source>
        <dbReference type="SAM" id="SignalP"/>
    </source>
</evidence>
<feature type="disulfide bond" evidence="3">
    <location>
        <begin position="360"/>
        <end position="370"/>
    </location>
</feature>
<dbReference type="PANTHER" id="PTHR45817">
    <property type="entry name" value="LYSYL OXIDASE-LIKE-RELATED"/>
    <property type="match status" value="1"/>
</dbReference>
<dbReference type="SMART" id="SM00202">
    <property type="entry name" value="SR"/>
    <property type="match status" value="4"/>
</dbReference>
<dbReference type="GO" id="GO:0030199">
    <property type="term" value="P:collagen fibril organization"/>
    <property type="evidence" value="ECO:0007669"/>
    <property type="project" value="TreeGrafter"/>
</dbReference>
<evidence type="ECO:0000256" key="1">
    <source>
        <dbReference type="ARBA" id="ARBA00022729"/>
    </source>
</evidence>
<feature type="disulfide bond" evidence="3">
    <location>
        <begin position="110"/>
        <end position="120"/>
    </location>
</feature>
<evidence type="ECO:0000313" key="6">
    <source>
        <dbReference type="EMBL" id="GCC16463.1"/>
    </source>
</evidence>
<dbReference type="GO" id="GO:0016020">
    <property type="term" value="C:membrane"/>
    <property type="evidence" value="ECO:0007669"/>
    <property type="project" value="InterPro"/>
</dbReference>
<proteinExistence type="predicted"/>
<feature type="disulfide bond" evidence="3">
    <location>
        <begin position="247"/>
        <end position="257"/>
    </location>
</feature>
<feature type="domain" description="SRCR" evidence="5">
    <location>
        <begin position="170"/>
        <end position="281"/>
    </location>
</feature>
<dbReference type="EMBL" id="BEZZ01002504">
    <property type="protein sequence ID" value="GCC16463.1"/>
    <property type="molecule type" value="Genomic_DNA"/>
</dbReference>
<organism evidence="6 7">
    <name type="scientific">Chiloscyllium punctatum</name>
    <name type="common">Brownbanded bambooshark</name>
    <name type="synonym">Hemiscyllium punctatum</name>
    <dbReference type="NCBI Taxonomy" id="137246"/>
    <lineage>
        <taxon>Eukaryota</taxon>
        <taxon>Metazoa</taxon>
        <taxon>Chordata</taxon>
        <taxon>Craniata</taxon>
        <taxon>Vertebrata</taxon>
        <taxon>Chondrichthyes</taxon>
        <taxon>Elasmobranchii</taxon>
        <taxon>Galeomorphii</taxon>
        <taxon>Galeoidea</taxon>
        <taxon>Orectolobiformes</taxon>
        <taxon>Hemiscylliidae</taxon>
        <taxon>Chiloscyllium</taxon>
    </lineage>
</organism>
<dbReference type="InterPro" id="IPR050912">
    <property type="entry name" value="LOX-like_protein"/>
</dbReference>
<dbReference type="PROSITE" id="PS50287">
    <property type="entry name" value="SRCR_2"/>
    <property type="match status" value="4"/>
</dbReference>
<dbReference type="PROSITE" id="PS00420">
    <property type="entry name" value="SRCR_1"/>
    <property type="match status" value="1"/>
</dbReference>
<feature type="disulfide bond" evidence="3">
    <location>
        <begin position="66"/>
        <end position="130"/>
    </location>
</feature>
<protein>
    <recommendedName>
        <fullName evidence="5">SRCR domain-containing protein</fullName>
    </recommendedName>
</protein>
<keyword evidence="1 4" id="KW-0732">Signal</keyword>
<comment type="caution">
    <text evidence="3">Lacks conserved residue(s) required for the propagation of feature annotation.</text>
</comment>
<evidence type="ECO:0000259" key="5">
    <source>
        <dbReference type="PROSITE" id="PS50287"/>
    </source>
</evidence>
<keyword evidence="7" id="KW-1185">Reference proteome</keyword>
<evidence type="ECO:0000313" key="7">
    <source>
        <dbReference type="Proteomes" id="UP000287033"/>
    </source>
</evidence>
<dbReference type="InterPro" id="IPR036772">
    <property type="entry name" value="SRCR-like_dom_sf"/>
</dbReference>
<feature type="domain" description="SRCR" evidence="5">
    <location>
        <begin position="278"/>
        <end position="389"/>
    </location>
</feature>
<dbReference type="SUPFAM" id="SSF56487">
    <property type="entry name" value="SRCR-like"/>
    <property type="match status" value="4"/>
</dbReference>
<feature type="disulfide bond" evidence="3">
    <location>
        <begin position="79"/>
        <end position="140"/>
    </location>
</feature>
<dbReference type="PRINTS" id="PR00258">
    <property type="entry name" value="SPERACTRCPTR"/>
</dbReference>
<feature type="signal peptide" evidence="4">
    <location>
        <begin position="1"/>
        <end position="32"/>
    </location>
</feature>
<comment type="caution">
    <text evidence="6">The sequence shown here is derived from an EMBL/GenBank/DDBJ whole genome shotgun (WGS) entry which is preliminary data.</text>
</comment>
<dbReference type="OMA" id="DWFGRGT"/>
<dbReference type="STRING" id="137246.A0A401REA0"/>
<dbReference type="AlphaFoldDB" id="A0A401REA0"/>
<dbReference type="InterPro" id="IPR001190">
    <property type="entry name" value="SRCR"/>
</dbReference>
<gene>
    <name evidence="6" type="ORF">chiPu_0020309</name>
</gene>
<dbReference type="Proteomes" id="UP000287033">
    <property type="component" value="Unassembled WGS sequence"/>
</dbReference>
<dbReference type="GO" id="GO:0004720">
    <property type="term" value="F:protein-lysine 6-oxidase activity"/>
    <property type="evidence" value="ECO:0007669"/>
    <property type="project" value="TreeGrafter"/>
</dbReference>
<dbReference type="FunFam" id="3.10.250.10:FF:000001">
    <property type="entry name" value="Lysyl oxidase 4 isoform X1"/>
    <property type="match status" value="2"/>
</dbReference>
<sequence length="465" mass="51749">MRSILCAVRHCLACLVFLHCTLELHCLAEVKGQQVPRIQLRLAGRRKKANEGRVEVYYDGEWGTVCDDDFSISTATVICKELGFLHAESWVPKAQYGRGKGRIWIDNVRCTGSEKTLAACDFNGWGITNCKHTEDAGVVCSEQKVPGFKFFNTLLNDIEDEQLRVQDVRIKGVFGSSRKRLPVTEGYVQVQQDGEWKQICGVDWTVMNSRVVCGMFGFPAEKGYNMRIYKTFVSRKKHTYWPYSINCTGSEAHVSSCSLDYSESSTNSSCASEMPVIVSCVAGRPFAALSTTRVRKAFQTEGRVEVMKNGQWGTVCDDRWNLLAASVACRELGFGTAKEALTGARMGKGIGLTHMNQVSCTGFENSLTACQSNQEQLCGHDEDAAVRCNIPDMGFKQQIRLVGGRTPFEGRVEVLMKRNGRQRWGTVCNSNWGLMEAMVVCRQLGLGFADHAVQVQVSSLQRRDS</sequence>
<feature type="chain" id="PRO_5019131268" description="SRCR domain-containing protein" evidence="4">
    <location>
        <begin position="33"/>
        <end position="465"/>
    </location>
</feature>
<dbReference type="Gene3D" id="3.10.250.10">
    <property type="entry name" value="SRCR-like domain"/>
    <property type="match status" value="4"/>
</dbReference>
<feature type="domain" description="SRCR" evidence="5">
    <location>
        <begin position="40"/>
        <end position="141"/>
    </location>
</feature>
<evidence type="ECO:0000256" key="2">
    <source>
        <dbReference type="ARBA" id="ARBA00023157"/>
    </source>
</evidence>
<dbReference type="GO" id="GO:0005615">
    <property type="term" value="C:extracellular space"/>
    <property type="evidence" value="ECO:0007669"/>
    <property type="project" value="TreeGrafter"/>
</dbReference>
<dbReference type="PANTHER" id="PTHR45817:SF4">
    <property type="entry name" value="LYSYL OXIDASE-LIKE-RELATED"/>
    <property type="match status" value="1"/>
</dbReference>
<dbReference type="Pfam" id="PF00530">
    <property type="entry name" value="SRCR"/>
    <property type="match status" value="4"/>
</dbReference>
<reference evidence="6 7" key="1">
    <citation type="journal article" date="2018" name="Nat. Ecol. Evol.">
        <title>Shark genomes provide insights into elasmobranch evolution and the origin of vertebrates.</title>
        <authorList>
            <person name="Hara Y"/>
            <person name="Yamaguchi K"/>
            <person name="Onimaru K"/>
            <person name="Kadota M"/>
            <person name="Koyanagi M"/>
            <person name="Keeley SD"/>
            <person name="Tatsumi K"/>
            <person name="Tanaka K"/>
            <person name="Motone F"/>
            <person name="Kageyama Y"/>
            <person name="Nozu R"/>
            <person name="Adachi N"/>
            <person name="Nishimura O"/>
            <person name="Nakagawa R"/>
            <person name="Tanegashima C"/>
            <person name="Kiyatake I"/>
            <person name="Matsumoto R"/>
            <person name="Murakumo K"/>
            <person name="Nishida K"/>
            <person name="Terakita A"/>
            <person name="Kuratani S"/>
            <person name="Sato K"/>
            <person name="Hyodo S Kuraku.S."/>
        </authorList>
    </citation>
    <scope>NUCLEOTIDE SEQUENCE [LARGE SCALE GENOMIC DNA]</scope>
</reference>
<keyword evidence="2 3" id="KW-1015">Disulfide bond</keyword>